<protein>
    <submittedName>
        <fullName evidence="3">Yip1 family protein</fullName>
    </submittedName>
</protein>
<evidence type="ECO:0000256" key="2">
    <source>
        <dbReference type="SAM" id="Phobius"/>
    </source>
</evidence>
<feature type="region of interest" description="Disordered" evidence="1">
    <location>
        <begin position="28"/>
        <end position="58"/>
    </location>
</feature>
<keyword evidence="2" id="KW-0812">Transmembrane</keyword>
<feature type="transmembrane region" description="Helical" evidence="2">
    <location>
        <begin position="168"/>
        <end position="192"/>
    </location>
</feature>
<evidence type="ECO:0000313" key="3">
    <source>
        <dbReference type="EMBL" id="MFD1020432.1"/>
    </source>
</evidence>
<name>A0ABW3L3T7_9BACI</name>
<keyword evidence="2" id="KW-0472">Membrane</keyword>
<keyword evidence="4" id="KW-1185">Reference proteome</keyword>
<accession>A0ABW3L3T7</accession>
<gene>
    <name evidence="3" type="ORF">ACFQ2J_14690</name>
</gene>
<reference evidence="4" key="1">
    <citation type="journal article" date="2019" name="Int. J. Syst. Evol. Microbiol.">
        <title>The Global Catalogue of Microorganisms (GCM) 10K type strain sequencing project: providing services to taxonomists for standard genome sequencing and annotation.</title>
        <authorList>
            <consortium name="The Broad Institute Genomics Platform"/>
            <consortium name="The Broad Institute Genome Sequencing Center for Infectious Disease"/>
            <person name="Wu L."/>
            <person name="Ma J."/>
        </authorList>
    </citation>
    <scope>NUCLEOTIDE SEQUENCE [LARGE SCALE GENOMIC DNA]</scope>
    <source>
        <strain evidence="4">CCUG 56607</strain>
    </source>
</reference>
<proteinExistence type="predicted"/>
<keyword evidence="2" id="KW-1133">Transmembrane helix</keyword>
<evidence type="ECO:0000256" key="1">
    <source>
        <dbReference type="SAM" id="MobiDB-lite"/>
    </source>
</evidence>
<dbReference type="Proteomes" id="UP001596990">
    <property type="component" value="Unassembled WGS sequence"/>
</dbReference>
<organism evidence="3 4">
    <name type="scientific">Thalassobacillus hwangdonensis</name>
    <dbReference type="NCBI Taxonomy" id="546108"/>
    <lineage>
        <taxon>Bacteria</taxon>
        <taxon>Bacillati</taxon>
        <taxon>Bacillota</taxon>
        <taxon>Bacilli</taxon>
        <taxon>Bacillales</taxon>
        <taxon>Bacillaceae</taxon>
        <taxon>Thalassobacillus</taxon>
    </lineage>
</organism>
<feature type="transmembrane region" description="Helical" evidence="2">
    <location>
        <begin position="89"/>
        <end position="110"/>
    </location>
</feature>
<evidence type="ECO:0000313" key="4">
    <source>
        <dbReference type="Proteomes" id="UP001596990"/>
    </source>
</evidence>
<comment type="caution">
    <text evidence="3">The sequence shown here is derived from an EMBL/GenBank/DDBJ whole genome shotgun (WGS) entry which is preliminary data.</text>
</comment>
<feature type="transmembrane region" description="Helical" evidence="2">
    <location>
        <begin position="231"/>
        <end position="254"/>
    </location>
</feature>
<feature type="transmembrane region" description="Helical" evidence="2">
    <location>
        <begin position="198"/>
        <end position="219"/>
    </location>
</feature>
<dbReference type="RefSeq" id="WP_386062040.1">
    <property type="nucleotide sequence ID" value="NZ_JBHTKL010000005.1"/>
</dbReference>
<dbReference type="EMBL" id="JBHTKL010000005">
    <property type="protein sequence ID" value="MFD1020432.1"/>
    <property type="molecule type" value="Genomic_DNA"/>
</dbReference>
<feature type="transmembrane region" description="Helical" evidence="2">
    <location>
        <begin position="130"/>
        <end position="156"/>
    </location>
</feature>
<sequence>MLVCPSCGHQQEEGKHCGVCGSEMKKETVTEEKETSTLNHEETAATSEPVKHQNDNLGKAKEASQTYGKDALALLKRPSSAFQLSKDNWITGLVTIVIFALSVTISYYILANKLFQAMAGIFGGGEALPFFEVFIPFFFVTILSVAAAIFSVFVIMKIIGSKVDFKQMVAQYGSLMVPFAALSVTGILFALMGSGQGTLLFVGVPSLFVMMIFPGYIVLEFTKEGTSKYDRIYLAVGASFIAMVLIYIITRIFVSDTMNSLPFFNMF</sequence>